<keyword evidence="1" id="KW-1133">Transmembrane helix</keyword>
<gene>
    <name evidence="2" type="ORF">JOQ06_006325</name>
</gene>
<dbReference type="AlphaFoldDB" id="A0AAD6BFN1"/>
<reference evidence="2" key="1">
    <citation type="submission" date="2022-11" db="EMBL/GenBank/DDBJ databases">
        <title>Chromosome-level genome of Pogonophryne albipinna.</title>
        <authorList>
            <person name="Jo E."/>
        </authorList>
    </citation>
    <scope>NUCLEOTIDE SEQUENCE</scope>
    <source>
        <strain evidence="2">SGF0006</strain>
        <tissue evidence="2">Muscle</tissue>
    </source>
</reference>
<keyword evidence="3" id="KW-1185">Reference proteome</keyword>
<dbReference type="EMBL" id="JAPTMU010000005">
    <property type="protein sequence ID" value="KAJ4943831.1"/>
    <property type="molecule type" value="Genomic_DNA"/>
</dbReference>
<proteinExistence type="predicted"/>
<keyword evidence="1" id="KW-0472">Membrane</keyword>
<protein>
    <submittedName>
        <fullName evidence="2">Uncharacterized protein</fullName>
    </submittedName>
</protein>
<feature type="non-terminal residue" evidence="2">
    <location>
        <position position="62"/>
    </location>
</feature>
<feature type="non-terminal residue" evidence="2">
    <location>
        <position position="1"/>
    </location>
</feature>
<evidence type="ECO:0000313" key="2">
    <source>
        <dbReference type="EMBL" id="KAJ4943831.1"/>
    </source>
</evidence>
<feature type="transmembrane region" description="Helical" evidence="1">
    <location>
        <begin position="22"/>
        <end position="41"/>
    </location>
</feature>
<accession>A0AAD6BFN1</accession>
<organism evidence="2 3">
    <name type="scientific">Pogonophryne albipinna</name>
    <dbReference type="NCBI Taxonomy" id="1090488"/>
    <lineage>
        <taxon>Eukaryota</taxon>
        <taxon>Metazoa</taxon>
        <taxon>Chordata</taxon>
        <taxon>Craniata</taxon>
        <taxon>Vertebrata</taxon>
        <taxon>Euteleostomi</taxon>
        <taxon>Actinopterygii</taxon>
        <taxon>Neopterygii</taxon>
        <taxon>Teleostei</taxon>
        <taxon>Neoteleostei</taxon>
        <taxon>Acanthomorphata</taxon>
        <taxon>Eupercaria</taxon>
        <taxon>Perciformes</taxon>
        <taxon>Notothenioidei</taxon>
        <taxon>Pogonophryne</taxon>
    </lineage>
</organism>
<dbReference type="Proteomes" id="UP001219934">
    <property type="component" value="Unassembled WGS sequence"/>
</dbReference>
<sequence>VHVWALSAVANAPWVCLKLSSPLWGCFCCAGGLCFCCYWWISSVHPASVHFCSALTFASPWR</sequence>
<keyword evidence="1" id="KW-0812">Transmembrane</keyword>
<evidence type="ECO:0000313" key="3">
    <source>
        <dbReference type="Proteomes" id="UP001219934"/>
    </source>
</evidence>
<evidence type="ECO:0000256" key="1">
    <source>
        <dbReference type="SAM" id="Phobius"/>
    </source>
</evidence>
<name>A0AAD6BFN1_9TELE</name>
<comment type="caution">
    <text evidence="2">The sequence shown here is derived from an EMBL/GenBank/DDBJ whole genome shotgun (WGS) entry which is preliminary data.</text>
</comment>